<dbReference type="Proteomes" id="UP000679779">
    <property type="component" value="Unassembled WGS sequence"/>
</dbReference>
<feature type="transmembrane region" description="Helical" evidence="2">
    <location>
        <begin position="116"/>
        <end position="138"/>
    </location>
</feature>
<feature type="transmembrane region" description="Helical" evidence="2">
    <location>
        <begin position="37"/>
        <end position="57"/>
    </location>
</feature>
<keyword evidence="4" id="KW-1185">Reference proteome</keyword>
<evidence type="ECO:0008006" key="5">
    <source>
        <dbReference type="Google" id="ProtNLM"/>
    </source>
</evidence>
<dbReference type="Pfam" id="PF10754">
    <property type="entry name" value="DUF2569"/>
    <property type="match status" value="1"/>
</dbReference>
<dbReference type="EMBL" id="BORQ01000003">
    <property type="protein sequence ID" value="GIO31805.1"/>
    <property type="molecule type" value="Genomic_DNA"/>
</dbReference>
<accession>A0A919XJU8</accession>
<feature type="transmembrane region" description="Helical" evidence="2">
    <location>
        <begin position="87"/>
        <end position="109"/>
    </location>
</feature>
<dbReference type="AlphaFoldDB" id="A0A919XJU8"/>
<name>A0A919XJU8_9BACL</name>
<comment type="caution">
    <text evidence="3">The sequence shown here is derived from an EMBL/GenBank/DDBJ whole genome shotgun (WGS) entry which is preliminary data.</text>
</comment>
<evidence type="ECO:0000313" key="4">
    <source>
        <dbReference type="Proteomes" id="UP000679779"/>
    </source>
</evidence>
<feature type="region of interest" description="Disordered" evidence="1">
    <location>
        <begin position="1"/>
        <end position="23"/>
    </location>
</feature>
<proteinExistence type="predicted"/>
<evidence type="ECO:0000256" key="1">
    <source>
        <dbReference type="SAM" id="MobiDB-lite"/>
    </source>
</evidence>
<keyword evidence="2" id="KW-0472">Membrane</keyword>
<keyword evidence="2" id="KW-0812">Transmembrane</keyword>
<sequence length="187" mass="21603">MNPNDNLEREAQPASGEIRGGPQASVRTDDLRGLGGWLVLVQINMYYSLLLLSDYFFRNLLPIYSPETWNSLTSPDGEFYNPHAKRLFMLETLSTAVLLGLLVVAFVLLYRKKAAFPWIMMCYFVLTVLFDLGTNMVFDRFLTYEDLGGADRDQYTKTGQMIQRFVFCVVWVAYLLRSKRVKNTFIH</sequence>
<dbReference type="InterPro" id="IPR019690">
    <property type="entry name" value="DUF2569"/>
</dbReference>
<dbReference type="RefSeq" id="WP_160042698.1">
    <property type="nucleotide sequence ID" value="NZ_BORQ01000003.1"/>
</dbReference>
<feature type="transmembrane region" description="Helical" evidence="2">
    <location>
        <begin position="158"/>
        <end position="176"/>
    </location>
</feature>
<evidence type="ECO:0000256" key="2">
    <source>
        <dbReference type="SAM" id="Phobius"/>
    </source>
</evidence>
<organism evidence="3 4">
    <name type="scientific">Paenibacillus albilobatus</name>
    <dbReference type="NCBI Taxonomy" id="2716884"/>
    <lineage>
        <taxon>Bacteria</taxon>
        <taxon>Bacillati</taxon>
        <taxon>Bacillota</taxon>
        <taxon>Bacilli</taxon>
        <taxon>Bacillales</taxon>
        <taxon>Paenibacillaceae</taxon>
        <taxon>Paenibacillus</taxon>
    </lineage>
</organism>
<keyword evidence="2" id="KW-1133">Transmembrane helix</keyword>
<protein>
    <recommendedName>
        <fullName evidence="5">DUF2569 domain-containing protein</fullName>
    </recommendedName>
</protein>
<gene>
    <name evidence="3" type="ORF">J2TS6_29460</name>
</gene>
<evidence type="ECO:0000313" key="3">
    <source>
        <dbReference type="EMBL" id="GIO31805.1"/>
    </source>
</evidence>
<reference evidence="3" key="1">
    <citation type="submission" date="2021-03" db="EMBL/GenBank/DDBJ databases">
        <title>Antimicrobial resistance genes in bacteria isolated from Japanese honey, and their potential for conferring macrolide and lincosamide resistance in the American foulbrood pathogen Paenibacillus larvae.</title>
        <authorList>
            <person name="Okamoto M."/>
            <person name="Kumagai M."/>
            <person name="Kanamori H."/>
            <person name="Takamatsu D."/>
        </authorList>
    </citation>
    <scope>NUCLEOTIDE SEQUENCE</scope>
    <source>
        <strain evidence="3">J2TS6</strain>
    </source>
</reference>
<feature type="compositionally biased region" description="Basic and acidic residues" evidence="1">
    <location>
        <begin position="1"/>
        <end position="11"/>
    </location>
</feature>